<dbReference type="Gene3D" id="3.10.310.10">
    <property type="entry name" value="Diaminopimelate Epimerase, Chain A, domain 1"/>
    <property type="match status" value="2"/>
</dbReference>
<dbReference type="RefSeq" id="WP_238804635.1">
    <property type="nucleotide sequence ID" value="NZ_CAKLPY010000001.1"/>
</dbReference>
<keyword evidence="2 3" id="KW-0413">Isomerase</keyword>
<proteinExistence type="inferred from homology"/>
<dbReference type="GO" id="GO:0016853">
    <property type="term" value="F:isomerase activity"/>
    <property type="evidence" value="ECO:0007669"/>
    <property type="project" value="UniProtKB-KW"/>
</dbReference>
<keyword evidence="4" id="KW-1185">Reference proteome</keyword>
<reference evidence="3" key="1">
    <citation type="submission" date="2021-12" db="EMBL/GenBank/DDBJ databases">
        <authorList>
            <person name="Rodrigo-Torres L."/>
            <person name="Arahal R. D."/>
            <person name="Lucena T."/>
        </authorList>
    </citation>
    <scope>NUCLEOTIDE SEQUENCE</scope>
    <source>
        <strain evidence="3">CECT 8858</strain>
    </source>
</reference>
<evidence type="ECO:0000313" key="4">
    <source>
        <dbReference type="Proteomes" id="UP000837932"/>
    </source>
</evidence>
<dbReference type="InterPro" id="IPR047687">
    <property type="entry name" value="OMA_tautomer-like"/>
</dbReference>
<dbReference type="Pfam" id="PF04303">
    <property type="entry name" value="PrpF"/>
    <property type="match status" value="1"/>
</dbReference>
<sequence length="362" mass="38579">MQKAIPFMQIRGGSSKGLFFNALDLPIDEDLRNKVILAAMEGVGLGDKRQIDGLGGANSLTSKVAIVSRSTNKNADLDYLFIQVVLGKGVVSTVQNCGNILAGVLPFAIESGMIKANNPTTAARINMINTGGICEVIVQTPDFEVEYAGNASVDGVLGTAAPIVCNYLDIEGSTCGALLPTGNIIDIVDGIELTCIDNGMPLVVMRATDFGITGYESKEELDNNEELKTRIENIRLAVGQKMNLGDVNNQTIPKMCLISPAKNGGSINTRMFIPHVCHEAIGVLAAISVATCSLLPHSIASGIANFSDENKLLSIEHPAGEMSISINYSFENDKLIIKKSGLIRTARLLSRGEVFIPKSVWI</sequence>
<evidence type="ECO:0000256" key="1">
    <source>
        <dbReference type="ARBA" id="ARBA00007673"/>
    </source>
</evidence>
<protein>
    <submittedName>
        <fullName evidence="3">4-oxalomesaconate tautomerase</fullName>
        <ecNumber evidence="3">5.3.2.8</ecNumber>
    </submittedName>
</protein>
<dbReference type="NCBIfam" id="NF033377">
    <property type="entry name" value="OMA_tautomer"/>
    <property type="match status" value="1"/>
</dbReference>
<evidence type="ECO:0000313" key="3">
    <source>
        <dbReference type="EMBL" id="CAH0994669.1"/>
    </source>
</evidence>
<dbReference type="Proteomes" id="UP000837932">
    <property type="component" value="Unassembled WGS sequence"/>
</dbReference>
<dbReference type="EC" id="5.3.2.8" evidence="3"/>
<gene>
    <name evidence="3" type="primary">galD</name>
    <name evidence="3" type="ORF">EMA8858_00781</name>
</gene>
<organism evidence="3 4">
    <name type="scientific">Emticicia aquatica</name>
    <dbReference type="NCBI Taxonomy" id="1681835"/>
    <lineage>
        <taxon>Bacteria</taxon>
        <taxon>Pseudomonadati</taxon>
        <taxon>Bacteroidota</taxon>
        <taxon>Cytophagia</taxon>
        <taxon>Cytophagales</taxon>
        <taxon>Leadbetterellaceae</taxon>
        <taxon>Emticicia</taxon>
    </lineage>
</organism>
<comment type="caution">
    <text evidence="3">The sequence shown here is derived from an EMBL/GenBank/DDBJ whole genome shotgun (WGS) entry which is preliminary data.</text>
</comment>
<dbReference type="PANTHER" id="PTHR43709:SF3">
    <property type="entry name" value="ISOMERASE YBHH-RELATED"/>
    <property type="match status" value="1"/>
</dbReference>
<evidence type="ECO:0000256" key="2">
    <source>
        <dbReference type="ARBA" id="ARBA00023235"/>
    </source>
</evidence>
<dbReference type="SUPFAM" id="SSF54506">
    <property type="entry name" value="Diaminopimelate epimerase-like"/>
    <property type="match status" value="2"/>
</dbReference>
<dbReference type="PANTHER" id="PTHR43709">
    <property type="entry name" value="ACONITATE ISOMERASE-RELATED"/>
    <property type="match status" value="1"/>
</dbReference>
<comment type="similarity">
    <text evidence="1">Belongs to the PrpF family.</text>
</comment>
<accession>A0ABN8ESY2</accession>
<name>A0ABN8ESY2_9BACT</name>
<dbReference type="InterPro" id="IPR007400">
    <property type="entry name" value="PrpF-like"/>
</dbReference>
<dbReference type="EMBL" id="CAKLPY010000001">
    <property type="protein sequence ID" value="CAH0994669.1"/>
    <property type="molecule type" value="Genomic_DNA"/>
</dbReference>